<dbReference type="RefSeq" id="WP_110341739.1">
    <property type="nucleotide sequence ID" value="NZ_JBHVKT010000004.1"/>
</dbReference>
<keyword evidence="3" id="KW-1185">Reference proteome</keyword>
<evidence type="ECO:0000313" key="3">
    <source>
        <dbReference type="Proteomes" id="UP000247892"/>
    </source>
</evidence>
<reference evidence="2 3" key="1">
    <citation type="submission" date="2016-07" db="EMBL/GenBank/DDBJ databases">
        <title>Draft genome sequence of Prauserella sp. YIM 121212, isolated from alkaline soil.</title>
        <authorList>
            <person name="Ruckert C."/>
            <person name="Albersmeier A."/>
            <person name="Jiang C.-L."/>
            <person name="Jiang Y."/>
            <person name="Kalinowski J."/>
            <person name="Schneider O."/>
            <person name="Winkler A."/>
            <person name="Zotchev S.B."/>
        </authorList>
    </citation>
    <scope>NUCLEOTIDE SEQUENCE [LARGE SCALE GENOMIC DNA]</scope>
    <source>
        <strain evidence="2 3">YIM 121212</strain>
    </source>
</reference>
<protein>
    <recommendedName>
        <fullName evidence="4">DUF1795 domain-containing protein</fullName>
    </recommendedName>
</protein>
<dbReference type="Proteomes" id="UP000247892">
    <property type="component" value="Unassembled WGS sequence"/>
</dbReference>
<evidence type="ECO:0000256" key="1">
    <source>
        <dbReference type="SAM" id="MobiDB-lite"/>
    </source>
</evidence>
<accession>A0A318LFY0</accession>
<evidence type="ECO:0008006" key="4">
    <source>
        <dbReference type="Google" id="ProtNLM"/>
    </source>
</evidence>
<dbReference type="OrthoDB" id="3686643at2"/>
<proteinExistence type="predicted"/>
<dbReference type="EMBL" id="MASU01000013">
    <property type="protein sequence ID" value="PXY23958.1"/>
    <property type="molecule type" value="Genomic_DNA"/>
</dbReference>
<organism evidence="2 3">
    <name type="scientific">Prauserella flavalba</name>
    <dbReference type="NCBI Taxonomy" id="1477506"/>
    <lineage>
        <taxon>Bacteria</taxon>
        <taxon>Bacillati</taxon>
        <taxon>Actinomycetota</taxon>
        <taxon>Actinomycetes</taxon>
        <taxon>Pseudonocardiales</taxon>
        <taxon>Pseudonocardiaceae</taxon>
        <taxon>Prauserella</taxon>
    </lineage>
</organism>
<sequence>MTMPFPLEFRIPDGWRAPSAREAEVPDGVVSAVHPESAATITAAGELRADETGLPELADEAVAELRRSGASVEVLNRTEVGTPDSPGLAQILLVGPETVRCQAFLAMVDIGDGNTRAVLRIVLTTPKDHVEALVGDFQRFLGTIRLATGDEERPGPVERPAPRHTRAAAPGENT</sequence>
<evidence type="ECO:0000313" key="2">
    <source>
        <dbReference type="EMBL" id="PXY23958.1"/>
    </source>
</evidence>
<comment type="caution">
    <text evidence="2">The sequence shown here is derived from an EMBL/GenBank/DDBJ whole genome shotgun (WGS) entry which is preliminary data.</text>
</comment>
<name>A0A318LFY0_9PSEU</name>
<dbReference type="AlphaFoldDB" id="A0A318LFY0"/>
<feature type="region of interest" description="Disordered" evidence="1">
    <location>
        <begin position="148"/>
        <end position="174"/>
    </location>
</feature>
<gene>
    <name evidence="2" type="ORF">BA062_27185</name>
</gene>